<organism evidence="1 2">
    <name type="scientific">Paratrimastix pyriformis</name>
    <dbReference type="NCBI Taxonomy" id="342808"/>
    <lineage>
        <taxon>Eukaryota</taxon>
        <taxon>Metamonada</taxon>
        <taxon>Preaxostyla</taxon>
        <taxon>Paratrimastigidae</taxon>
        <taxon>Paratrimastix</taxon>
    </lineage>
</organism>
<evidence type="ECO:0000313" key="1">
    <source>
        <dbReference type="EMBL" id="KAJ4455762.1"/>
    </source>
</evidence>
<dbReference type="EMBL" id="JAPMOS010000093">
    <property type="protein sequence ID" value="KAJ4455762.1"/>
    <property type="molecule type" value="Genomic_DNA"/>
</dbReference>
<keyword evidence="2" id="KW-1185">Reference proteome</keyword>
<accession>A0ABQ8UDN5</accession>
<name>A0ABQ8UDN5_9EUKA</name>
<reference evidence="1" key="1">
    <citation type="journal article" date="2022" name="bioRxiv">
        <title>Genomics of Preaxostyla Flagellates Illuminates Evolutionary Transitions and the Path Towards Mitochondrial Loss.</title>
        <authorList>
            <person name="Novak L.V.F."/>
            <person name="Treitli S.C."/>
            <person name="Pyrih J."/>
            <person name="Halakuc P."/>
            <person name="Pipaliya S.V."/>
            <person name="Vacek V."/>
            <person name="Brzon O."/>
            <person name="Soukal P."/>
            <person name="Eme L."/>
            <person name="Dacks J.B."/>
            <person name="Karnkowska A."/>
            <person name="Elias M."/>
            <person name="Hampl V."/>
        </authorList>
    </citation>
    <scope>NUCLEOTIDE SEQUENCE</scope>
    <source>
        <strain evidence="1">RCP-MX</strain>
    </source>
</reference>
<proteinExistence type="predicted"/>
<evidence type="ECO:0000313" key="2">
    <source>
        <dbReference type="Proteomes" id="UP001141327"/>
    </source>
</evidence>
<sequence>MHIRFLTTSQGEWLVSSLLPGRVLPPVKLPTVTRLHAHETDSSSPLPMTTVEPTKQPDFLLCFTLKEYIVAKQKEQENDDKGLARLFPGRLARTVPDSPTSDRSAECGLAWDSEAFDIPFDVGFDDLFLIKQPVPVHPPTYYP</sequence>
<protein>
    <submittedName>
        <fullName evidence="1">Uncharacterized protein</fullName>
    </submittedName>
</protein>
<dbReference type="Proteomes" id="UP001141327">
    <property type="component" value="Unassembled WGS sequence"/>
</dbReference>
<gene>
    <name evidence="1" type="ORF">PAPYR_9187</name>
</gene>
<comment type="caution">
    <text evidence="1">The sequence shown here is derived from an EMBL/GenBank/DDBJ whole genome shotgun (WGS) entry which is preliminary data.</text>
</comment>